<reference evidence="1" key="2">
    <citation type="journal article" date="2019" name="IMA Fungus">
        <title>Genome sequencing and comparison of five Tilletia species to identify candidate genes for the detection of regulated species infecting wheat.</title>
        <authorList>
            <person name="Nguyen H.D.T."/>
            <person name="Sultana T."/>
            <person name="Kesanakurti P."/>
            <person name="Hambleton S."/>
        </authorList>
    </citation>
    <scope>NUCLEOTIDE SEQUENCE</scope>
    <source>
        <strain evidence="1">DAOMC 236422</strain>
    </source>
</reference>
<sequence>MSSTLATASQTGVRPNSAQLAFSVAELVNEIASYLLRDRVDLLTLAAVSKRLRPQLLGIWARQLDLPFTQVANRLRFFQANPLISRHVQYLRIRDDISVQEYSDSSRMFEETSKPALPYDELHQLLALIHEQKSQQGTMPFIDCLVGDKEDIIKLLNAFSPLKVPRMGERVSAIRIGPTGRHAHGYESDDESFGFDQDAEYERQEESNENWTELVHFIAHAQKLARQTKGPGLVAFQYGDPIIDPDEASMWATQVFPPFWTGLSKVASDTLRDLTVALTHKDWASKVLPRLKLANLNTLRLSQDHFTGTDQLEAFLDRHSTIMHLNLQLYENEQPWSMRQTFPKLVSVDIFAGNAAEQDQTDFVSRHVILVSSSHPFIIKAATKASADDQDPVLPKLRICAISDLNVLEDFAKRGGRLSEVHIQSGSFRDESDILQRLRTNSWLTRVPGAAQAITCLSIHIEIMKCDLDELRATFSSDFLPNLTELSITYFQAIEASEDEPSANATAKRYLRAVFHALVSARSLRILHLTDRCRRFSTPDILVDGVFPSALEYFVWLKRDWNRPQHFRFVSAHTYGQIEPVEVESGEGRLWGKRGRLQCIPAMWQQKISSDGVWDRPLGSFRDGIVLDHSSFPPTWALS</sequence>
<protein>
    <submittedName>
        <fullName evidence="1">Uncharacterized protein</fullName>
    </submittedName>
</protein>
<name>A0A8X7N1Y1_9BASI</name>
<organism evidence="1 2">
    <name type="scientific">Tilletia walkeri</name>
    <dbReference type="NCBI Taxonomy" id="117179"/>
    <lineage>
        <taxon>Eukaryota</taxon>
        <taxon>Fungi</taxon>
        <taxon>Dikarya</taxon>
        <taxon>Basidiomycota</taxon>
        <taxon>Ustilaginomycotina</taxon>
        <taxon>Exobasidiomycetes</taxon>
        <taxon>Tilletiales</taxon>
        <taxon>Tilletiaceae</taxon>
        <taxon>Tilletia</taxon>
    </lineage>
</organism>
<accession>A0A8X7N1Y1</accession>
<comment type="caution">
    <text evidence="1">The sequence shown here is derived from an EMBL/GenBank/DDBJ whole genome shotgun (WGS) entry which is preliminary data.</text>
</comment>
<evidence type="ECO:0000313" key="1">
    <source>
        <dbReference type="EMBL" id="KAE8264974.1"/>
    </source>
</evidence>
<dbReference type="Proteomes" id="UP000078113">
    <property type="component" value="Unassembled WGS sequence"/>
</dbReference>
<gene>
    <name evidence="1" type="ORF">A4X09_0g6803</name>
</gene>
<reference evidence="1" key="1">
    <citation type="submission" date="2016-04" db="EMBL/GenBank/DDBJ databases">
        <authorList>
            <person name="Nguyen H.D."/>
            <person name="Samba Siva P."/>
            <person name="Cullis J."/>
            <person name="Levesque C.A."/>
            <person name="Hambleton S."/>
        </authorList>
    </citation>
    <scope>NUCLEOTIDE SEQUENCE</scope>
    <source>
        <strain evidence="1">DAOMC 236422</strain>
    </source>
</reference>
<keyword evidence="2" id="KW-1185">Reference proteome</keyword>
<proteinExistence type="predicted"/>
<dbReference type="EMBL" id="LWDG02000489">
    <property type="protein sequence ID" value="KAE8264974.1"/>
    <property type="molecule type" value="Genomic_DNA"/>
</dbReference>
<dbReference type="AlphaFoldDB" id="A0A8X7N1Y1"/>
<evidence type="ECO:0000313" key="2">
    <source>
        <dbReference type="Proteomes" id="UP000078113"/>
    </source>
</evidence>